<reference evidence="3" key="1">
    <citation type="journal article" date="2023" name="Mol. Phylogenet. Evol.">
        <title>Genome-scale phylogeny and comparative genomics of the fungal order Sordariales.</title>
        <authorList>
            <person name="Hensen N."/>
            <person name="Bonometti L."/>
            <person name="Westerberg I."/>
            <person name="Brannstrom I.O."/>
            <person name="Guillou S."/>
            <person name="Cros-Aarteil S."/>
            <person name="Calhoun S."/>
            <person name="Haridas S."/>
            <person name="Kuo A."/>
            <person name="Mondo S."/>
            <person name="Pangilinan J."/>
            <person name="Riley R."/>
            <person name="LaButti K."/>
            <person name="Andreopoulos B."/>
            <person name="Lipzen A."/>
            <person name="Chen C."/>
            <person name="Yan M."/>
            <person name="Daum C."/>
            <person name="Ng V."/>
            <person name="Clum A."/>
            <person name="Steindorff A."/>
            <person name="Ohm R.A."/>
            <person name="Martin F."/>
            <person name="Silar P."/>
            <person name="Natvig D.O."/>
            <person name="Lalanne C."/>
            <person name="Gautier V."/>
            <person name="Ament-Velasquez S.L."/>
            <person name="Kruys A."/>
            <person name="Hutchinson M.I."/>
            <person name="Powell A.J."/>
            <person name="Barry K."/>
            <person name="Miller A.N."/>
            <person name="Grigoriev I.V."/>
            <person name="Debuchy R."/>
            <person name="Gladieux P."/>
            <person name="Hiltunen Thoren M."/>
            <person name="Johannesson H."/>
        </authorList>
    </citation>
    <scope>NUCLEOTIDE SEQUENCE</scope>
    <source>
        <strain evidence="3">CBS 757.83</strain>
    </source>
</reference>
<feature type="region of interest" description="Disordered" evidence="1">
    <location>
        <begin position="218"/>
        <end position="298"/>
    </location>
</feature>
<feature type="non-terminal residue" evidence="3">
    <location>
        <position position="1"/>
    </location>
</feature>
<reference evidence="3" key="2">
    <citation type="submission" date="2023-05" db="EMBL/GenBank/DDBJ databases">
        <authorList>
            <consortium name="Lawrence Berkeley National Laboratory"/>
            <person name="Steindorff A."/>
            <person name="Hensen N."/>
            <person name="Bonometti L."/>
            <person name="Westerberg I."/>
            <person name="Brannstrom I.O."/>
            <person name="Guillou S."/>
            <person name="Cros-Aarteil S."/>
            <person name="Calhoun S."/>
            <person name="Haridas S."/>
            <person name="Kuo A."/>
            <person name="Mondo S."/>
            <person name="Pangilinan J."/>
            <person name="Riley R."/>
            <person name="Labutti K."/>
            <person name="Andreopoulos B."/>
            <person name="Lipzen A."/>
            <person name="Chen C."/>
            <person name="Yanf M."/>
            <person name="Daum C."/>
            <person name="Ng V."/>
            <person name="Clum A."/>
            <person name="Ohm R."/>
            <person name="Martin F."/>
            <person name="Silar P."/>
            <person name="Natvig D."/>
            <person name="Lalanne C."/>
            <person name="Gautier V."/>
            <person name="Ament-Velasquez S.L."/>
            <person name="Kruys A."/>
            <person name="Hutchinson M.I."/>
            <person name="Powell A.J."/>
            <person name="Barry K."/>
            <person name="Miller A.N."/>
            <person name="Grigoriev I.V."/>
            <person name="Debuchy R."/>
            <person name="Gladieux P."/>
            <person name="Thoren M.H."/>
            <person name="Johannesson H."/>
        </authorList>
    </citation>
    <scope>NUCLEOTIDE SEQUENCE</scope>
    <source>
        <strain evidence="3">CBS 757.83</strain>
    </source>
</reference>
<keyword evidence="2" id="KW-1133">Transmembrane helix</keyword>
<feature type="transmembrane region" description="Helical" evidence="2">
    <location>
        <begin position="159"/>
        <end position="184"/>
    </location>
</feature>
<name>A0AAN6PXS9_9PEZI</name>
<sequence length="298" mass="31794">PRHRYPFDMPLVVHDRLSLRPQGFYGYAFLATRLAQIVILAVLTSLAGQLIGSIARDRQASSGSLVAIVIFASAALVWTLFSWTGYSRRYLPYGGTLSVDLLFLIPLVVIATVVGLPLADANCADVSPNGRLEVAVPPANSVGRIVFPSNGRAACSRLFTVWGLLIAACALFALSALSVAFLLLGERQLNKAVFAVREEPGRGEGGFYGQGMSESSMRLGSTLAPDSGDGRLGASDFNRSATPPRPSIADDRLDLNRPVTVAPTRPGNRAFEGDEVYDTPLGQPAAVRMPPERPGHGF</sequence>
<evidence type="ECO:0000313" key="3">
    <source>
        <dbReference type="EMBL" id="KAK4098599.1"/>
    </source>
</evidence>
<evidence type="ECO:0000313" key="4">
    <source>
        <dbReference type="Proteomes" id="UP001305647"/>
    </source>
</evidence>
<proteinExistence type="predicted"/>
<evidence type="ECO:0000256" key="2">
    <source>
        <dbReference type="SAM" id="Phobius"/>
    </source>
</evidence>
<protein>
    <submittedName>
        <fullName evidence="3">Uncharacterized protein</fullName>
    </submittedName>
</protein>
<organism evidence="3 4">
    <name type="scientific">Parathielavia hyrcaniae</name>
    <dbReference type="NCBI Taxonomy" id="113614"/>
    <lineage>
        <taxon>Eukaryota</taxon>
        <taxon>Fungi</taxon>
        <taxon>Dikarya</taxon>
        <taxon>Ascomycota</taxon>
        <taxon>Pezizomycotina</taxon>
        <taxon>Sordariomycetes</taxon>
        <taxon>Sordariomycetidae</taxon>
        <taxon>Sordariales</taxon>
        <taxon>Chaetomiaceae</taxon>
        <taxon>Parathielavia</taxon>
    </lineage>
</organism>
<feature type="transmembrane region" description="Helical" evidence="2">
    <location>
        <begin position="101"/>
        <end position="119"/>
    </location>
</feature>
<keyword evidence="4" id="KW-1185">Reference proteome</keyword>
<dbReference type="Proteomes" id="UP001305647">
    <property type="component" value="Unassembled WGS sequence"/>
</dbReference>
<keyword evidence="2" id="KW-0472">Membrane</keyword>
<evidence type="ECO:0000256" key="1">
    <source>
        <dbReference type="SAM" id="MobiDB-lite"/>
    </source>
</evidence>
<dbReference type="AlphaFoldDB" id="A0AAN6PXS9"/>
<feature type="transmembrane region" description="Helical" evidence="2">
    <location>
        <begin position="60"/>
        <end position="81"/>
    </location>
</feature>
<keyword evidence="2" id="KW-0812">Transmembrane</keyword>
<gene>
    <name evidence="3" type="ORF">N658DRAFT_431793</name>
</gene>
<dbReference type="EMBL" id="MU863657">
    <property type="protein sequence ID" value="KAK4098599.1"/>
    <property type="molecule type" value="Genomic_DNA"/>
</dbReference>
<accession>A0AAN6PXS9</accession>
<comment type="caution">
    <text evidence="3">The sequence shown here is derived from an EMBL/GenBank/DDBJ whole genome shotgun (WGS) entry which is preliminary data.</text>
</comment>
<feature type="transmembrane region" description="Helical" evidence="2">
    <location>
        <begin position="24"/>
        <end position="48"/>
    </location>
</feature>